<evidence type="ECO:0000259" key="1">
    <source>
        <dbReference type="Pfam" id="PF22322"/>
    </source>
</evidence>
<dbReference type="AlphaFoldDB" id="A0A365P4S1"/>
<dbReference type="Pfam" id="PF22322">
    <property type="entry name" value="DUF6973"/>
    <property type="match status" value="1"/>
</dbReference>
<evidence type="ECO:0000313" key="3">
    <source>
        <dbReference type="Proteomes" id="UP000253319"/>
    </source>
</evidence>
<evidence type="ECO:0000313" key="2">
    <source>
        <dbReference type="EMBL" id="RBA29577.1"/>
    </source>
</evidence>
<protein>
    <recommendedName>
        <fullName evidence="1">DUF6973 domain-containing protein</fullName>
    </recommendedName>
</protein>
<feature type="domain" description="DUF6973" evidence="1">
    <location>
        <begin position="16"/>
        <end position="108"/>
    </location>
</feature>
<dbReference type="Proteomes" id="UP000253319">
    <property type="component" value="Unassembled WGS sequence"/>
</dbReference>
<gene>
    <name evidence="2" type="ORF">DPN68_02735</name>
</gene>
<accession>A0A365P4S1</accession>
<dbReference type="RefSeq" id="WP_113988059.1">
    <property type="nucleotide sequence ID" value="NZ_QLST01000002.1"/>
</dbReference>
<sequence>MSNTERAIFDDLLPNRKMWYMASAYKALEKSNELFPNTFIPSNSHNGKGDALRHALWNAYFTGFCGATLAEQLTTAHEENIDPDNPFPQKEIDMDLYNNEKGRLIGETSNIFIVTQNVIDFLNIGGLRYLNNLNPNSPYYPTIYSILIPTDQ</sequence>
<dbReference type="EMBL" id="QLST01000002">
    <property type="protein sequence ID" value="RBA29577.1"/>
    <property type="molecule type" value="Genomic_DNA"/>
</dbReference>
<proteinExistence type="predicted"/>
<organism evidence="2 3">
    <name type="scientific">Flavobacterium tibetense</name>
    <dbReference type="NCBI Taxonomy" id="2233533"/>
    <lineage>
        <taxon>Bacteria</taxon>
        <taxon>Pseudomonadati</taxon>
        <taxon>Bacteroidota</taxon>
        <taxon>Flavobacteriia</taxon>
        <taxon>Flavobacteriales</taxon>
        <taxon>Flavobacteriaceae</taxon>
        <taxon>Flavobacterium</taxon>
    </lineage>
</organism>
<name>A0A365P4S1_9FLAO</name>
<comment type="caution">
    <text evidence="2">The sequence shown here is derived from an EMBL/GenBank/DDBJ whole genome shotgun (WGS) entry which is preliminary data.</text>
</comment>
<reference evidence="2 3" key="1">
    <citation type="submission" date="2018-06" db="EMBL/GenBank/DDBJ databases">
        <title>Flavobacterium tibetense sp. nov., isolated from a wetland YonghuCo on Tibetan Plateau.</title>
        <authorList>
            <person name="Xing P."/>
            <person name="Phurbu D."/>
            <person name="Lu H."/>
        </authorList>
    </citation>
    <scope>NUCLEOTIDE SEQUENCE [LARGE SCALE GENOMIC DNA]</scope>
    <source>
        <strain evidence="2 3">YH5</strain>
    </source>
</reference>
<keyword evidence="3" id="KW-1185">Reference proteome</keyword>
<dbReference type="OrthoDB" id="1496068at2"/>
<dbReference type="InterPro" id="IPR054246">
    <property type="entry name" value="DUF6973"/>
</dbReference>